<organism evidence="1 2">
    <name type="scientific">Candidatus Roizmanbacteria bacterium RIFCSPLOWO2_02_FULL_41_9</name>
    <dbReference type="NCBI Taxonomy" id="1802077"/>
    <lineage>
        <taxon>Bacteria</taxon>
        <taxon>Candidatus Roizmaniibacteriota</taxon>
    </lineage>
</organism>
<reference evidence="1 2" key="1">
    <citation type="journal article" date="2016" name="Nat. Commun.">
        <title>Thousands of microbial genomes shed light on interconnected biogeochemical processes in an aquifer system.</title>
        <authorList>
            <person name="Anantharaman K."/>
            <person name="Brown C.T."/>
            <person name="Hug L.A."/>
            <person name="Sharon I."/>
            <person name="Castelle C.J."/>
            <person name="Probst A.J."/>
            <person name="Thomas B.C."/>
            <person name="Singh A."/>
            <person name="Wilkins M.J."/>
            <person name="Karaoz U."/>
            <person name="Brodie E.L."/>
            <person name="Williams K.H."/>
            <person name="Hubbard S.S."/>
            <person name="Banfield J.F."/>
        </authorList>
    </citation>
    <scope>NUCLEOTIDE SEQUENCE [LARGE SCALE GENOMIC DNA]</scope>
</reference>
<name>A0A1F7JRP4_9BACT</name>
<evidence type="ECO:0000313" key="1">
    <source>
        <dbReference type="EMBL" id="OGK58290.1"/>
    </source>
</evidence>
<dbReference type="EMBL" id="MGBB01000014">
    <property type="protein sequence ID" value="OGK58290.1"/>
    <property type="molecule type" value="Genomic_DNA"/>
</dbReference>
<proteinExistence type="predicted"/>
<sequence>MSLGNVRRSILAVGLLFTLLSVFVVFFGKKVSAAGILTRTSVRLSRHSVSATPKVLIVIRPTNATQVSSIKIGFSAAQATATATDFGISNTNILTASTAAADDFPSLYQNTTLLGLGIQGGTAASLDVASSYTQAVFNVVSTTTSTSSLYGFIITAGITNPSGANANLPYFINTYSAAGGGGTNLDTGTGAVATVSSGADLVTVTATVGPTFNFALNTNTAALGTLSTTSVNTAAVTATITTNAANGWTTHMKSANGYLLSSATGGTIATQGTIDDTTSLYSSGNDWYQFSITSITQGSGSLGTRTVAAEYNGNGGSTGGTFSTNYQEIGRSSGVSGGDILNMRIQGAVKTTGNAATDYTDTLTFVGAGLF</sequence>
<evidence type="ECO:0000313" key="2">
    <source>
        <dbReference type="Proteomes" id="UP000178039"/>
    </source>
</evidence>
<comment type="caution">
    <text evidence="1">The sequence shown here is derived from an EMBL/GenBank/DDBJ whole genome shotgun (WGS) entry which is preliminary data.</text>
</comment>
<gene>
    <name evidence="1" type="ORF">A3H86_01505</name>
</gene>
<dbReference type="AlphaFoldDB" id="A0A1F7JRP4"/>
<dbReference type="Proteomes" id="UP000178039">
    <property type="component" value="Unassembled WGS sequence"/>
</dbReference>
<accession>A0A1F7JRP4</accession>
<protein>
    <submittedName>
        <fullName evidence="1">Uncharacterized protein</fullName>
    </submittedName>
</protein>